<feature type="binding site" evidence="4">
    <location>
        <begin position="102"/>
        <end position="103"/>
    </location>
    <ligand>
        <name>substrate</name>
    </ligand>
</feature>
<dbReference type="InterPro" id="IPR006034">
    <property type="entry name" value="Asparaginase/glutaminase-like"/>
</dbReference>
<feature type="domain" description="L-asparaginase N-terminal" evidence="8">
    <location>
        <begin position="13"/>
        <end position="205"/>
    </location>
</feature>
<keyword evidence="11" id="KW-1185">Reference proteome</keyword>
<comment type="caution">
    <text evidence="10">The sequence shown here is derived from an EMBL/GenBank/DDBJ whole genome shotgun (WGS) entry which is preliminary data.</text>
</comment>
<dbReference type="InterPro" id="IPR004550">
    <property type="entry name" value="AsnASE_II"/>
</dbReference>
<evidence type="ECO:0000259" key="8">
    <source>
        <dbReference type="Pfam" id="PF00710"/>
    </source>
</evidence>
<dbReference type="CDD" id="cd08964">
    <property type="entry name" value="L-asparaginase_II"/>
    <property type="match status" value="1"/>
</dbReference>
<evidence type="ECO:0000259" key="9">
    <source>
        <dbReference type="Pfam" id="PF17763"/>
    </source>
</evidence>
<dbReference type="PRINTS" id="PR00139">
    <property type="entry name" value="ASNGLNASE"/>
</dbReference>
<name>A0A318SGD3_9BURK</name>
<dbReference type="InterPro" id="IPR027475">
    <property type="entry name" value="Asparaginase/glutaminase_AS2"/>
</dbReference>
<dbReference type="InterPro" id="IPR020827">
    <property type="entry name" value="Asparaginase/glutaminase_AS1"/>
</dbReference>
<comment type="similarity">
    <text evidence="1 7">Belongs to the asparaginase 1 family.</text>
</comment>
<dbReference type="GO" id="GO:0006528">
    <property type="term" value="P:asparagine metabolic process"/>
    <property type="evidence" value="ECO:0007669"/>
    <property type="project" value="InterPro"/>
</dbReference>
<evidence type="ECO:0000256" key="5">
    <source>
        <dbReference type="PROSITE-ProRule" id="PRU10099"/>
    </source>
</evidence>
<organism evidence="10 11">
    <name type="scientific">Xylophilus ampelinus</name>
    <dbReference type="NCBI Taxonomy" id="54067"/>
    <lineage>
        <taxon>Bacteria</taxon>
        <taxon>Pseudomonadati</taxon>
        <taxon>Pseudomonadota</taxon>
        <taxon>Betaproteobacteria</taxon>
        <taxon>Burkholderiales</taxon>
        <taxon>Xylophilus</taxon>
    </lineage>
</organism>
<evidence type="ECO:0000256" key="7">
    <source>
        <dbReference type="RuleBase" id="RU004456"/>
    </source>
</evidence>
<dbReference type="PROSITE" id="PS51732">
    <property type="entry name" value="ASN_GLN_ASE_3"/>
    <property type="match status" value="1"/>
</dbReference>
<dbReference type="RefSeq" id="WP_158529045.1">
    <property type="nucleotide sequence ID" value="NZ_JAMOFZ010000013.1"/>
</dbReference>
<feature type="active site" evidence="6">
    <location>
        <position position="102"/>
    </location>
</feature>
<dbReference type="PANTHER" id="PTHR11707:SF28">
    <property type="entry name" value="60 KDA LYSOPHOSPHOLIPASE"/>
    <property type="match status" value="1"/>
</dbReference>
<evidence type="ECO:0000256" key="3">
    <source>
        <dbReference type="PIRSR" id="PIRSR001220-1"/>
    </source>
</evidence>
<feature type="active site" description="O-isoaspartyl threonine intermediate" evidence="3">
    <location>
        <position position="22"/>
    </location>
</feature>
<feature type="domain" description="Asparaginase/glutaminase C-terminal" evidence="9">
    <location>
        <begin position="226"/>
        <end position="335"/>
    </location>
</feature>
<evidence type="ECO:0000256" key="6">
    <source>
        <dbReference type="PROSITE-ProRule" id="PRU10100"/>
    </source>
</evidence>
<dbReference type="InterPro" id="IPR037152">
    <property type="entry name" value="L-asparaginase_N_sf"/>
</dbReference>
<dbReference type="FunFam" id="3.40.50.1170:FF:000001">
    <property type="entry name" value="L-asparaginase 2"/>
    <property type="match status" value="1"/>
</dbReference>
<keyword evidence="2" id="KW-0378">Hydrolase</keyword>
<sequence>MTALPPTPARKPRIALLATGGTIAGAAASATSTSAYTSAVTGVDALLAAVPQIADLAAVHGEQVLQIGSESFDNARLLTLARRVAAVAASPEVDGIVITHGTDTMEETAYFLHLTIPTAKPIVMTGAMRPGTALSADGPLNLLDAVTVAAHADSAGKGVLLVMDQHIHSGRDVAKTHASRTDAFRSEYGPLGTVADGRVRFYRMPARPHTLASEFDIARIDTLPEVGIVYAHGNTSPAPYEALVDAGARAIVHLGFGGGTVPDYLEATLKAVQARGVTVVRATRMAGGAVSRNGSVDDDALGSVAADDQNGVKARLLAALALSQGCDAGAMQQVFWRY</sequence>
<evidence type="ECO:0000313" key="11">
    <source>
        <dbReference type="Proteomes" id="UP000247540"/>
    </source>
</evidence>
<gene>
    <name evidence="10" type="ORF">DFQ15_11316</name>
</gene>
<dbReference type="InterPro" id="IPR027473">
    <property type="entry name" value="L-asparaginase_C"/>
</dbReference>
<evidence type="ECO:0000256" key="1">
    <source>
        <dbReference type="ARBA" id="ARBA00010518"/>
    </source>
</evidence>
<dbReference type="InterPro" id="IPR040919">
    <property type="entry name" value="Asparaginase_C"/>
</dbReference>
<feature type="active site" evidence="5">
    <location>
        <position position="22"/>
    </location>
</feature>
<dbReference type="PIRSF" id="PIRSF001220">
    <property type="entry name" value="L-ASNase_gatD"/>
    <property type="match status" value="1"/>
</dbReference>
<dbReference type="PIRSF" id="PIRSF500176">
    <property type="entry name" value="L_ASNase"/>
    <property type="match status" value="1"/>
</dbReference>
<evidence type="ECO:0000256" key="4">
    <source>
        <dbReference type="PIRSR" id="PIRSR001220-2"/>
    </source>
</evidence>
<protein>
    <submittedName>
        <fullName evidence="10">Asparaginase</fullName>
    </submittedName>
</protein>
<dbReference type="AlphaFoldDB" id="A0A318SGD3"/>
<dbReference type="PANTHER" id="PTHR11707">
    <property type="entry name" value="L-ASPARAGINASE"/>
    <property type="match status" value="1"/>
</dbReference>
<feature type="binding site" evidence="4">
    <location>
        <position position="69"/>
    </location>
    <ligand>
        <name>substrate</name>
    </ligand>
</feature>
<dbReference type="Proteomes" id="UP000247540">
    <property type="component" value="Unassembled WGS sequence"/>
</dbReference>
<dbReference type="OrthoDB" id="9788068at2"/>
<dbReference type="EMBL" id="QJTC01000013">
    <property type="protein sequence ID" value="PYE76328.1"/>
    <property type="molecule type" value="Genomic_DNA"/>
</dbReference>
<dbReference type="SMART" id="SM00870">
    <property type="entry name" value="Asparaginase"/>
    <property type="match status" value="1"/>
</dbReference>
<dbReference type="Pfam" id="PF00710">
    <property type="entry name" value="Asparaginase"/>
    <property type="match status" value="1"/>
</dbReference>
<reference evidence="10 11" key="1">
    <citation type="submission" date="2018-06" db="EMBL/GenBank/DDBJ databases">
        <title>Genomic Encyclopedia of Type Strains, Phase III (KMG-III): the genomes of soil and plant-associated and newly described type strains.</title>
        <authorList>
            <person name="Whitman W."/>
        </authorList>
    </citation>
    <scope>NUCLEOTIDE SEQUENCE [LARGE SCALE GENOMIC DNA]</scope>
    <source>
        <strain evidence="10 11">CECT 7646</strain>
    </source>
</reference>
<evidence type="ECO:0000313" key="10">
    <source>
        <dbReference type="EMBL" id="PYE76328.1"/>
    </source>
</evidence>
<dbReference type="PROSITE" id="PS00144">
    <property type="entry name" value="ASN_GLN_ASE_1"/>
    <property type="match status" value="1"/>
</dbReference>
<dbReference type="InterPro" id="IPR027474">
    <property type="entry name" value="L-asparaginase_N"/>
</dbReference>
<dbReference type="Pfam" id="PF17763">
    <property type="entry name" value="Asparaginase_C"/>
    <property type="match status" value="1"/>
</dbReference>
<dbReference type="Gene3D" id="3.40.50.40">
    <property type="match status" value="1"/>
</dbReference>
<evidence type="ECO:0000256" key="2">
    <source>
        <dbReference type="ARBA" id="ARBA00022801"/>
    </source>
</evidence>
<dbReference type="GO" id="GO:0004067">
    <property type="term" value="F:asparaginase activity"/>
    <property type="evidence" value="ECO:0007669"/>
    <property type="project" value="UniProtKB-UniRule"/>
</dbReference>
<dbReference type="PROSITE" id="PS00917">
    <property type="entry name" value="ASN_GLN_ASE_2"/>
    <property type="match status" value="1"/>
</dbReference>
<dbReference type="Gene3D" id="3.40.50.1170">
    <property type="entry name" value="L-asparaginase, N-terminal domain"/>
    <property type="match status" value="1"/>
</dbReference>
<dbReference type="SUPFAM" id="SSF53774">
    <property type="entry name" value="Glutaminase/Asparaginase"/>
    <property type="match status" value="1"/>
</dbReference>
<dbReference type="SFLD" id="SFLDS00057">
    <property type="entry name" value="Glutaminase/Asparaginase"/>
    <property type="match status" value="1"/>
</dbReference>
<proteinExistence type="inferred from homology"/>
<dbReference type="InterPro" id="IPR036152">
    <property type="entry name" value="Asp/glu_Ase-like_sf"/>
</dbReference>
<accession>A0A318SGD3</accession>
<dbReference type="NCBIfam" id="TIGR00520">
    <property type="entry name" value="asnASE_II"/>
    <property type="match status" value="1"/>
</dbReference>